<comment type="caution">
    <text evidence="1">The sequence shown here is derived from an EMBL/GenBank/DDBJ whole genome shotgun (WGS) entry which is preliminary data.</text>
</comment>
<evidence type="ECO:0000313" key="2">
    <source>
        <dbReference type="Proteomes" id="UP000179258"/>
    </source>
</evidence>
<proteinExistence type="predicted"/>
<organism evidence="1 2">
    <name type="scientific">Candidatus Wildermuthbacteria bacterium RIFCSPHIGHO2_02_FULL_47_17</name>
    <dbReference type="NCBI Taxonomy" id="1802452"/>
    <lineage>
        <taxon>Bacteria</taxon>
        <taxon>Candidatus Wildermuthiibacteriota</taxon>
    </lineage>
</organism>
<protein>
    <submittedName>
        <fullName evidence="1">Uncharacterized protein</fullName>
    </submittedName>
</protein>
<evidence type="ECO:0000313" key="1">
    <source>
        <dbReference type="EMBL" id="OHA68580.1"/>
    </source>
</evidence>
<name>A0A1G2R6T8_9BACT</name>
<gene>
    <name evidence="1" type="ORF">A3D59_00045</name>
</gene>
<accession>A0A1G2R6T8</accession>
<sequence length="289" mass="33206">MENLVKEIPLSEVMATLELLGHLGVTRNTLTRLRVRPELTKQLVKSMLRGPMFHKFARDIMGKNFFGAEEWSYFYHELRSKQRLEVTDFPWGEDVLNSACLLCGKTVKDCHFAFLGLDRIGDKPLTILGWQKLCPTLGDLNFFSSYDGHFKLISWYAKEQFATKIMTSLRWYLLHIVPVLKDTTYDQQKARLPAELRQDEQARAYDQQKARLPAEYEIPSAITEVTKNLLVFRETRNFMNLQQRAYCDDITSRGYHVDVGINENTLVIGDMGSINYGVGVAASRKLPSA</sequence>
<reference evidence="1 2" key="1">
    <citation type="journal article" date="2016" name="Nat. Commun.">
        <title>Thousands of microbial genomes shed light on interconnected biogeochemical processes in an aquifer system.</title>
        <authorList>
            <person name="Anantharaman K."/>
            <person name="Brown C.T."/>
            <person name="Hug L.A."/>
            <person name="Sharon I."/>
            <person name="Castelle C.J."/>
            <person name="Probst A.J."/>
            <person name="Thomas B.C."/>
            <person name="Singh A."/>
            <person name="Wilkins M.J."/>
            <person name="Karaoz U."/>
            <person name="Brodie E.L."/>
            <person name="Williams K.H."/>
            <person name="Hubbard S.S."/>
            <person name="Banfield J.F."/>
        </authorList>
    </citation>
    <scope>NUCLEOTIDE SEQUENCE [LARGE SCALE GENOMIC DNA]</scope>
</reference>
<dbReference type="AlphaFoldDB" id="A0A1G2R6T8"/>
<dbReference type="EMBL" id="MHTX01000014">
    <property type="protein sequence ID" value="OHA68580.1"/>
    <property type="molecule type" value="Genomic_DNA"/>
</dbReference>
<dbReference type="Proteomes" id="UP000179258">
    <property type="component" value="Unassembled WGS sequence"/>
</dbReference>